<comment type="caution">
    <text evidence="3">The sequence shown here is derived from an EMBL/GenBank/DDBJ whole genome shotgun (WGS) entry which is preliminary data.</text>
</comment>
<dbReference type="Proteomes" id="UP000681162">
    <property type="component" value="Unassembled WGS sequence"/>
</dbReference>
<feature type="transmembrane region" description="Helical" evidence="1">
    <location>
        <begin position="50"/>
        <end position="72"/>
    </location>
</feature>
<proteinExistence type="predicted"/>
<gene>
    <name evidence="3" type="ORF">J41TS12_50160</name>
</gene>
<keyword evidence="4" id="KW-1185">Reference proteome</keyword>
<protein>
    <recommendedName>
        <fullName evidence="2">DUF4190 domain-containing protein</fullName>
    </recommendedName>
</protein>
<name>A0A919Y0E0_9BACL</name>
<evidence type="ECO:0000313" key="4">
    <source>
        <dbReference type="Proteomes" id="UP000681162"/>
    </source>
</evidence>
<sequence length="119" mass="12461">MDNNYKDPQYGFPPPTPSYVPPQAKTSGKAITSLILGIVSLIALPLGGAIIFLGIIGFFSGIVAIVLSSLAFKEIKRVQVRGRGMAIAGLVCGIVATALNVFAFVISFVIGFMNAMNNA</sequence>
<accession>A0A919Y0E0</accession>
<organism evidence="3 4">
    <name type="scientific">Paenibacillus antibioticophila</name>
    <dbReference type="NCBI Taxonomy" id="1274374"/>
    <lineage>
        <taxon>Bacteria</taxon>
        <taxon>Bacillati</taxon>
        <taxon>Bacillota</taxon>
        <taxon>Bacilli</taxon>
        <taxon>Bacillales</taxon>
        <taxon>Paenibacillaceae</taxon>
        <taxon>Paenibacillus</taxon>
    </lineage>
</organism>
<evidence type="ECO:0000259" key="2">
    <source>
        <dbReference type="Pfam" id="PF13828"/>
    </source>
</evidence>
<dbReference type="AlphaFoldDB" id="A0A919Y0E0"/>
<feature type="transmembrane region" description="Helical" evidence="1">
    <location>
        <begin position="84"/>
        <end position="113"/>
    </location>
</feature>
<dbReference type="RefSeq" id="WP_212944285.1">
    <property type="nucleotide sequence ID" value="NZ_BORR01000036.1"/>
</dbReference>
<reference evidence="3 4" key="1">
    <citation type="submission" date="2021-03" db="EMBL/GenBank/DDBJ databases">
        <title>Antimicrobial resistance genes in bacteria isolated from Japanese honey, and their potential for conferring macrolide and lincosamide resistance in the American foulbrood pathogen Paenibacillus larvae.</title>
        <authorList>
            <person name="Okamoto M."/>
            <person name="Kumagai M."/>
            <person name="Kanamori H."/>
            <person name="Takamatsu D."/>
        </authorList>
    </citation>
    <scope>NUCLEOTIDE SEQUENCE [LARGE SCALE GENOMIC DNA]</scope>
    <source>
        <strain evidence="3 4">J41TS12</strain>
    </source>
</reference>
<keyword evidence="1" id="KW-1133">Transmembrane helix</keyword>
<keyword evidence="1" id="KW-0812">Transmembrane</keyword>
<dbReference type="Pfam" id="PF13828">
    <property type="entry name" value="DUF4190"/>
    <property type="match status" value="1"/>
</dbReference>
<feature type="domain" description="DUF4190" evidence="2">
    <location>
        <begin position="30"/>
        <end position="101"/>
    </location>
</feature>
<evidence type="ECO:0000313" key="3">
    <source>
        <dbReference type="EMBL" id="GIO40155.1"/>
    </source>
</evidence>
<keyword evidence="1" id="KW-0472">Membrane</keyword>
<evidence type="ECO:0000256" key="1">
    <source>
        <dbReference type="SAM" id="Phobius"/>
    </source>
</evidence>
<dbReference type="InterPro" id="IPR025241">
    <property type="entry name" value="DUF4190"/>
</dbReference>
<dbReference type="EMBL" id="BORR01000036">
    <property type="protein sequence ID" value="GIO40155.1"/>
    <property type="molecule type" value="Genomic_DNA"/>
</dbReference>